<feature type="region of interest" description="Disordered" evidence="4">
    <location>
        <begin position="801"/>
        <end position="823"/>
    </location>
</feature>
<feature type="compositionally biased region" description="Low complexity" evidence="4">
    <location>
        <begin position="44"/>
        <end position="58"/>
    </location>
</feature>
<feature type="region of interest" description="Disordered" evidence="4">
    <location>
        <begin position="304"/>
        <end position="341"/>
    </location>
</feature>
<reference evidence="5 6" key="1">
    <citation type="journal article" date="2023" name="Elife">
        <title>Identification of key yeast species and microbe-microbe interactions impacting larval growth of Drosophila in the wild.</title>
        <authorList>
            <person name="Mure A."/>
            <person name="Sugiura Y."/>
            <person name="Maeda R."/>
            <person name="Honda K."/>
            <person name="Sakurai N."/>
            <person name="Takahashi Y."/>
            <person name="Watada M."/>
            <person name="Katoh T."/>
            <person name="Gotoh A."/>
            <person name="Gotoh Y."/>
            <person name="Taniguchi I."/>
            <person name="Nakamura K."/>
            <person name="Hayashi T."/>
            <person name="Katayama T."/>
            <person name="Uemura T."/>
            <person name="Hattori Y."/>
        </authorList>
    </citation>
    <scope>NUCLEOTIDE SEQUENCE [LARGE SCALE GENOMIC DNA]</scope>
    <source>
        <strain evidence="5 6">KH-74</strain>
    </source>
</reference>
<dbReference type="Proteomes" id="UP001377567">
    <property type="component" value="Unassembled WGS sequence"/>
</dbReference>
<dbReference type="Gene3D" id="3.80.10.10">
    <property type="entry name" value="Ribonuclease Inhibitor"/>
    <property type="match status" value="1"/>
</dbReference>
<feature type="region of interest" description="Disordered" evidence="4">
    <location>
        <begin position="264"/>
        <end position="287"/>
    </location>
</feature>
<feature type="region of interest" description="Disordered" evidence="4">
    <location>
        <begin position="29"/>
        <end position="219"/>
    </location>
</feature>
<dbReference type="PANTHER" id="PTHR24107:SF2">
    <property type="entry name" value="NLR FAMILY CARD DOMAIN CONTAINING 3"/>
    <property type="match status" value="1"/>
</dbReference>
<comment type="subcellular location">
    <subcellularLocation>
        <location evidence="1">Cytoplasm</location>
        <location evidence="1">Cytoskeleton</location>
    </subcellularLocation>
</comment>
<feature type="compositionally biased region" description="Polar residues" evidence="4">
    <location>
        <begin position="136"/>
        <end position="153"/>
    </location>
</feature>
<feature type="compositionally biased region" description="Low complexity" evidence="4">
    <location>
        <begin position="306"/>
        <end position="336"/>
    </location>
</feature>
<dbReference type="AlphaFoldDB" id="A0AAV5S451"/>
<proteinExistence type="predicted"/>
<evidence type="ECO:0000256" key="2">
    <source>
        <dbReference type="ARBA" id="ARBA00022490"/>
    </source>
</evidence>
<dbReference type="SUPFAM" id="SSF52047">
    <property type="entry name" value="RNI-like"/>
    <property type="match status" value="1"/>
</dbReference>
<keyword evidence="2" id="KW-0963">Cytoplasm</keyword>
<keyword evidence="3" id="KW-0206">Cytoskeleton</keyword>
<keyword evidence="6" id="KW-1185">Reference proteome</keyword>
<feature type="compositionally biased region" description="Polar residues" evidence="4">
    <location>
        <begin position="1013"/>
        <end position="1022"/>
    </location>
</feature>
<name>A0AAV5S451_MAUHU</name>
<evidence type="ECO:0000313" key="5">
    <source>
        <dbReference type="EMBL" id="GMM58645.1"/>
    </source>
</evidence>
<feature type="region of interest" description="Disordered" evidence="4">
    <location>
        <begin position="993"/>
        <end position="1039"/>
    </location>
</feature>
<evidence type="ECO:0000256" key="3">
    <source>
        <dbReference type="ARBA" id="ARBA00023212"/>
    </source>
</evidence>
<sequence>MPVKYPIRTKENATKSDFDVQLDWLYKGKRRSRPKGLPARPERTQQAAAATVPAPNAAGKMSPPHATAASETIAAPSRRSRSKSISNAVLSESKAPNEWGKVKQEAVAKAAAQKEVDSPVAPSPSDPKRSRSRSSTLSKITGTGSGDNSTSDVSSMSQQQGKGSGLKRSTSMSEKPKRSIFSALFGKKQPVQAPAPPQEPAAKQKPPQITVSTATSDAPVVTSPVTAAKIAADKSETRLDAIKEQRSSDLKRLSKEPIRRVRFAVDKIDSDPPQQLPSRNPRPGNILIPQEMIGATPLISVGISSSKTPAASGDAAAKDASGNAPASPATPTTPGAKFTKDSKEYKIALEHYNRSLRESQRRQIESHEAAEVVAKEVRGYKFSPLKKIRSNDSQAGADDADVKIDSSVMSSIVDIDKPTNTADAHPFKNMDSDAADAEPNSPTSNKSALEDMTLDVIYTRCCHLREILPIPSTLRQVKGKTAPLHVIKFLNPRPTLIDILSFCDFISIVPIHMVIFDNVALTSEMLRIVLSSVVNSKVLEKLGLRNVVINPQDWTFFCKFLLQNKSLIKLDISQTKTRSEQDLSTYRENMNWTLLADVLASRKGRALEELLLNGIKVSYIPLEEFMEVLTIFGKRNHGRSKQRLGMAMTDLGVDHLKNMFNWMSQYTIQGVDLAFNNLEPLMKPIIDKLSLLNYDHLEYFTLNSTELTDIDTATKLLRALSLLPNLQFLDMSNIPALFPGIFPALNDLLPKFKQLKRIHLDNNNMDDKQLTLLCNILVKCKTLSHISLLATGAQAHAPLEKIPTAPDNAGPDGRRPPAMAPAGEDKSTMFIKSSLWGQYYSLANELPNLLSLDINYDSIPDELQSRIALCLMRNMKTTMDSTFQIDELTSQDELLFDGSLLTDTADQVLQRLEEKGETPGVANTDMDASRKYMLKKYIEKLDNVLKKTQITIDLMLEKSKADELPMQEKENLLRLLLLKRNLSNIMEILLDVPKDGSAGSGGSTTSGGAAIDGQTQPVSSFDNAGDTIMTPTTPYARPDLRHMDSSRLLTQAVGTVAQREELHAHEREEKEVDLQRPHLMATDSGRVIDVLTGRQVLHKSSSNTSLASKRQEQEEGELHKWGSFRQRTSRLNGDQPPIEPSPATPPPTSTTPPAPSSKDKPKILPKIPTGEELRNAIMEAKGIDSIDELIKRVSDNKSELESIYNVALHIKPGENSAEGGSTEDGNRSV</sequence>
<feature type="compositionally biased region" description="Pro residues" evidence="4">
    <location>
        <begin position="1137"/>
        <end position="1155"/>
    </location>
</feature>
<dbReference type="EMBL" id="BTGD01000025">
    <property type="protein sequence ID" value="GMM58645.1"/>
    <property type="molecule type" value="Genomic_DNA"/>
</dbReference>
<accession>A0AAV5S451</accession>
<protein>
    <submittedName>
        <fullName evidence="5">Her1 protein</fullName>
    </submittedName>
</protein>
<gene>
    <name evidence="5" type="ORF">DAKH74_052620</name>
</gene>
<evidence type="ECO:0000313" key="6">
    <source>
        <dbReference type="Proteomes" id="UP001377567"/>
    </source>
</evidence>
<dbReference type="InterPro" id="IPR052410">
    <property type="entry name" value="DRC5"/>
</dbReference>
<feature type="region of interest" description="Disordered" evidence="4">
    <location>
        <begin position="1098"/>
        <end position="1172"/>
    </location>
</feature>
<evidence type="ECO:0000256" key="4">
    <source>
        <dbReference type="SAM" id="MobiDB-lite"/>
    </source>
</evidence>
<organism evidence="5 6">
    <name type="scientific">Maudiozyma humilis</name>
    <name type="common">Sour dough yeast</name>
    <name type="synonym">Kazachstania humilis</name>
    <dbReference type="NCBI Taxonomy" id="51915"/>
    <lineage>
        <taxon>Eukaryota</taxon>
        <taxon>Fungi</taxon>
        <taxon>Dikarya</taxon>
        <taxon>Ascomycota</taxon>
        <taxon>Saccharomycotina</taxon>
        <taxon>Saccharomycetes</taxon>
        <taxon>Saccharomycetales</taxon>
        <taxon>Saccharomycetaceae</taxon>
        <taxon>Maudiozyma</taxon>
    </lineage>
</organism>
<dbReference type="InterPro" id="IPR032675">
    <property type="entry name" value="LRR_dom_sf"/>
</dbReference>
<dbReference type="PANTHER" id="PTHR24107">
    <property type="entry name" value="YNEIN REGULATORY COMPLEX SUBUNIT 5"/>
    <property type="match status" value="1"/>
</dbReference>
<feature type="compositionally biased region" description="Basic and acidic residues" evidence="4">
    <location>
        <begin position="1109"/>
        <end position="1120"/>
    </location>
</feature>
<comment type="caution">
    <text evidence="5">The sequence shown here is derived from an EMBL/GenBank/DDBJ whole genome shotgun (WGS) entry which is preliminary data.</text>
</comment>
<feature type="compositionally biased region" description="Basic and acidic residues" evidence="4">
    <location>
        <begin position="100"/>
        <end position="117"/>
    </location>
</feature>
<feature type="region of interest" description="Disordered" evidence="4">
    <location>
        <begin position="417"/>
        <end position="447"/>
    </location>
</feature>
<feature type="compositionally biased region" description="Polar residues" evidence="4">
    <location>
        <begin position="1098"/>
        <end position="1108"/>
    </location>
</feature>
<evidence type="ECO:0000256" key="1">
    <source>
        <dbReference type="ARBA" id="ARBA00004245"/>
    </source>
</evidence>
<dbReference type="GO" id="GO:0005856">
    <property type="term" value="C:cytoskeleton"/>
    <property type="evidence" value="ECO:0007669"/>
    <property type="project" value="UniProtKB-SubCell"/>
</dbReference>